<evidence type="ECO:0000313" key="1">
    <source>
        <dbReference type="EnsemblPlants" id="KQK91707"/>
    </source>
</evidence>
<dbReference type="InParanoid" id="K4AKZ3"/>
<dbReference type="PANTHER" id="PTHR36617:SF16">
    <property type="entry name" value="OS04G0516500 PROTEIN"/>
    <property type="match status" value="1"/>
</dbReference>
<dbReference type="OMA" id="WHMASTT"/>
<reference evidence="1" key="2">
    <citation type="submission" date="2018-08" db="UniProtKB">
        <authorList>
            <consortium name="EnsemblPlants"/>
        </authorList>
    </citation>
    <scope>IDENTIFICATION</scope>
    <source>
        <strain evidence="1">Yugu1</strain>
    </source>
</reference>
<dbReference type="PANTHER" id="PTHR36617">
    <property type="entry name" value="PROTEIN, PUTATIVE-RELATED"/>
    <property type="match status" value="1"/>
</dbReference>
<keyword evidence="2" id="KW-1185">Reference proteome</keyword>
<dbReference type="HOGENOM" id="CLU_1976287_0_0_1"/>
<dbReference type="AlphaFoldDB" id="K4AKZ3"/>
<reference evidence="2" key="1">
    <citation type="journal article" date="2012" name="Nat. Biotechnol.">
        <title>Reference genome sequence of the model plant Setaria.</title>
        <authorList>
            <person name="Bennetzen J.L."/>
            <person name="Schmutz J."/>
            <person name="Wang H."/>
            <person name="Percifield R."/>
            <person name="Hawkins J."/>
            <person name="Pontaroli A.C."/>
            <person name="Estep M."/>
            <person name="Feng L."/>
            <person name="Vaughn J.N."/>
            <person name="Grimwood J."/>
            <person name="Jenkins J."/>
            <person name="Barry K."/>
            <person name="Lindquist E."/>
            <person name="Hellsten U."/>
            <person name="Deshpande S."/>
            <person name="Wang X."/>
            <person name="Wu X."/>
            <person name="Mitros T."/>
            <person name="Triplett J."/>
            <person name="Yang X."/>
            <person name="Ye C.Y."/>
            <person name="Mauro-Herrera M."/>
            <person name="Wang L."/>
            <person name="Li P."/>
            <person name="Sharma M."/>
            <person name="Sharma R."/>
            <person name="Ronald P.C."/>
            <person name="Panaud O."/>
            <person name="Kellogg E.A."/>
            <person name="Brutnell T.P."/>
            <person name="Doust A.N."/>
            <person name="Tuskan G.A."/>
            <person name="Rokhsar D."/>
            <person name="Devos K.M."/>
        </authorList>
    </citation>
    <scope>NUCLEOTIDE SEQUENCE [LARGE SCALE GENOMIC DNA]</scope>
    <source>
        <strain evidence="2">cv. Yugu1</strain>
    </source>
</reference>
<name>K4AKZ3_SETIT</name>
<dbReference type="EnsemblPlants" id="KQK91707">
    <property type="protein sequence ID" value="KQK91707"/>
    <property type="gene ID" value="SETIT_039572mg"/>
</dbReference>
<accession>K4AKZ3</accession>
<evidence type="ECO:0000313" key="2">
    <source>
        <dbReference type="Proteomes" id="UP000004995"/>
    </source>
</evidence>
<proteinExistence type="predicted"/>
<organism evidence="1 2">
    <name type="scientific">Setaria italica</name>
    <name type="common">Foxtail millet</name>
    <name type="synonym">Panicum italicum</name>
    <dbReference type="NCBI Taxonomy" id="4555"/>
    <lineage>
        <taxon>Eukaryota</taxon>
        <taxon>Viridiplantae</taxon>
        <taxon>Streptophyta</taxon>
        <taxon>Embryophyta</taxon>
        <taxon>Tracheophyta</taxon>
        <taxon>Spermatophyta</taxon>
        <taxon>Magnoliopsida</taxon>
        <taxon>Liliopsida</taxon>
        <taxon>Poales</taxon>
        <taxon>Poaceae</taxon>
        <taxon>PACMAD clade</taxon>
        <taxon>Panicoideae</taxon>
        <taxon>Panicodae</taxon>
        <taxon>Paniceae</taxon>
        <taxon>Cenchrinae</taxon>
        <taxon>Setaria</taxon>
    </lineage>
</organism>
<dbReference type="Proteomes" id="UP000004995">
    <property type="component" value="Unassembled WGS sequence"/>
</dbReference>
<protein>
    <submittedName>
        <fullName evidence="1">Uncharacterized protein</fullName>
    </submittedName>
</protein>
<dbReference type="EMBL" id="AGNK02006058">
    <property type="status" value="NOT_ANNOTATED_CDS"/>
    <property type="molecule type" value="Genomic_DNA"/>
</dbReference>
<dbReference type="Gramene" id="KQK91707">
    <property type="protein sequence ID" value="KQK91707"/>
    <property type="gene ID" value="SETIT_039572mg"/>
</dbReference>
<sequence length="127" mass="13923">HFRRATAVHLGDGLTVSFWHDHWIGPQSLATTFPALFSFCRRANISVQAARAGDHWDLHLYFRLSAAASAELGVLLSALGQALPTPGVPNRRGIGLRLQPFSSSALYSWHMASTTPDPFVECPLLEN</sequence>